<feature type="compositionally biased region" description="Low complexity" evidence="1">
    <location>
        <begin position="31"/>
        <end position="58"/>
    </location>
</feature>
<dbReference type="AlphaFoldDB" id="A0A139X810"/>
<evidence type="ECO:0000256" key="1">
    <source>
        <dbReference type="SAM" id="MobiDB-lite"/>
    </source>
</evidence>
<organism evidence="3 4">
    <name type="scientific">Scytonema hofmannii PCC 7110</name>
    <dbReference type="NCBI Taxonomy" id="128403"/>
    <lineage>
        <taxon>Bacteria</taxon>
        <taxon>Bacillati</taxon>
        <taxon>Cyanobacteriota</taxon>
        <taxon>Cyanophyceae</taxon>
        <taxon>Nostocales</taxon>
        <taxon>Scytonemataceae</taxon>
        <taxon>Scytonema</taxon>
    </lineage>
</organism>
<evidence type="ECO:0000313" key="4">
    <source>
        <dbReference type="Proteomes" id="UP000076925"/>
    </source>
</evidence>
<proteinExistence type="predicted"/>
<gene>
    <name evidence="3" type="ORF">WA1_24715</name>
</gene>
<dbReference type="EMBL" id="ANNX02000026">
    <property type="protein sequence ID" value="KYC40828.1"/>
    <property type="molecule type" value="Genomic_DNA"/>
</dbReference>
<evidence type="ECO:0000256" key="2">
    <source>
        <dbReference type="SAM" id="SignalP"/>
    </source>
</evidence>
<sequence>MLRHFLGSAFVVSFILSLIFPQLTQAGGGQNTSTESNSSSITNNQNTSSTSSSLTNVSPPTGAPQFDNFSSHYGSYGSLNYPHCSGSCIFGITRFAPSTNGGMTQEAVMGVVVDLDSPNKRSAQAYQKYYEAFSNRMVQEDEVSLLSKIADAVNQCQDNHANLLALPAAKRLGITPDELLSRTDKQHRNCSSPQNPVK</sequence>
<evidence type="ECO:0000313" key="3">
    <source>
        <dbReference type="EMBL" id="KYC40828.1"/>
    </source>
</evidence>
<dbReference type="RefSeq" id="WP_017739858.1">
    <property type="nucleotide sequence ID" value="NZ_KQ976354.1"/>
</dbReference>
<feature type="region of interest" description="Disordered" evidence="1">
    <location>
        <begin position="27"/>
        <end position="61"/>
    </location>
</feature>
<comment type="caution">
    <text evidence="3">The sequence shown here is derived from an EMBL/GenBank/DDBJ whole genome shotgun (WGS) entry which is preliminary data.</text>
</comment>
<name>A0A139X810_9CYAN</name>
<keyword evidence="4" id="KW-1185">Reference proteome</keyword>
<feature type="signal peptide" evidence="2">
    <location>
        <begin position="1"/>
        <end position="26"/>
    </location>
</feature>
<keyword evidence="2" id="KW-0732">Signal</keyword>
<protein>
    <submittedName>
        <fullName evidence="3">Uncharacterized protein</fullName>
    </submittedName>
</protein>
<dbReference type="STRING" id="128403.WA1_24715"/>
<feature type="chain" id="PRO_5007300594" evidence="2">
    <location>
        <begin position="27"/>
        <end position="198"/>
    </location>
</feature>
<dbReference type="Proteomes" id="UP000076925">
    <property type="component" value="Unassembled WGS sequence"/>
</dbReference>
<accession>A0A139X810</accession>
<reference evidence="3 4" key="1">
    <citation type="journal article" date="2013" name="Genome Biol. Evol.">
        <title>Genomes of Stigonematalean cyanobacteria (subsection V) and the evolution of oxygenic photosynthesis from prokaryotes to plastids.</title>
        <authorList>
            <person name="Dagan T."/>
            <person name="Roettger M."/>
            <person name="Stucken K."/>
            <person name="Landan G."/>
            <person name="Koch R."/>
            <person name="Major P."/>
            <person name="Gould S.B."/>
            <person name="Goremykin V.V."/>
            <person name="Rippka R."/>
            <person name="Tandeau de Marsac N."/>
            <person name="Gugger M."/>
            <person name="Lockhart P.J."/>
            <person name="Allen J.F."/>
            <person name="Brune I."/>
            <person name="Maus I."/>
            <person name="Puhler A."/>
            <person name="Martin W.F."/>
        </authorList>
    </citation>
    <scope>NUCLEOTIDE SEQUENCE [LARGE SCALE GENOMIC DNA]</scope>
    <source>
        <strain evidence="3 4">PCC 7110</strain>
    </source>
</reference>